<dbReference type="InterPro" id="IPR011990">
    <property type="entry name" value="TPR-like_helical_dom_sf"/>
</dbReference>
<dbReference type="GO" id="GO:0004739">
    <property type="term" value="F:pyruvate dehydrogenase (acetyl-transferring) activity"/>
    <property type="evidence" value="ECO:0007669"/>
    <property type="project" value="TreeGrafter"/>
</dbReference>
<feature type="domain" description="Dehydrogenase E1 component" evidence="4">
    <location>
        <begin position="504"/>
        <end position="594"/>
    </location>
</feature>
<gene>
    <name evidence="5" type="ORF">KCU98_g15249</name>
</gene>
<comment type="cofactor">
    <cofactor evidence="1">
        <name>thiamine diphosphate</name>
        <dbReference type="ChEBI" id="CHEBI:58937"/>
    </cofactor>
</comment>
<evidence type="ECO:0000313" key="6">
    <source>
        <dbReference type="Proteomes" id="UP000729357"/>
    </source>
</evidence>
<dbReference type="InterPro" id="IPR001017">
    <property type="entry name" value="DH_E1"/>
</dbReference>
<organism evidence="5 6">
    <name type="scientific">Aureobasidium melanogenum</name>
    <name type="common">Aureobasidium pullulans var. melanogenum</name>
    <dbReference type="NCBI Taxonomy" id="46634"/>
    <lineage>
        <taxon>Eukaryota</taxon>
        <taxon>Fungi</taxon>
        <taxon>Dikarya</taxon>
        <taxon>Ascomycota</taxon>
        <taxon>Pezizomycotina</taxon>
        <taxon>Dothideomycetes</taxon>
        <taxon>Dothideomycetidae</taxon>
        <taxon>Dothideales</taxon>
        <taxon>Saccotheciaceae</taxon>
        <taxon>Aureobasidium</taxon>
    </lineage>
</organism>
<sequence>MSLLELPREIRDHIYTHLFEPEANRHTTRDGSTTYTYSHTNLFCVNRQVYHEARRIFLKQNTFIKISTPFPESRYQVADHGVPIVASDLCAEDFSQHGLSVTIAFPLTAAEEQDTFIIHIDDLPKFCETWFYSAADYPDLNGHLTLKLELRDPLSSTPLDSSTPAEKKVLKALQERFLYPFGRIKNLLKVDVTGVPKPDDAVVAEFKRLMAIPLGSPLERLILATEHKDAGNVALMANQPLEALEHYRKAWEALFIVVNGKSREIHGERYFETFLTGPPFDGQHGSMVSVVLRVRLVANTLLAYLKLQDWETVVHIGMRTINIMRGGRESLEPDEEAANGWIAGPEMGKIYYRTALAFKEMDDKYEARKLLKVAVLYLPNNQRVRRYGPLCNKSRRQEIGLSAHSPSRPSSPHNPPVMLSRFAPRSLTSSVRRAAFQPTRVAPQVLRTVTTDAASAHVEKHDVPSEDDKPFEVKLSDESFETYELDPPSFTLQTTKKELKQMYYDMVASRRMEMAADRLYKEKKIRGFCHLSTGQEAVAVGIEHGITKEDSVITAYRCHGFAMMRGASVKSIIGELLGRREGIAYGKGGSMHMFTKG</sequence>
<dbReference type="PANTHER" id="PTHR11516">
    <property type="entry name" value="PYRUVATE DEHYDROGENASE E1 COMPONENT, ALPHA SUBUNIT BACTERIAL AND ORGANELLAR"/>
    <property type="match status" value="1"/>
</dbReference>
<evidence type="ECO:0000256" key="3">
    <source>
        <dbReference type="ARBA" id="ARBA00023052"/>
    </source>
</evidence>
<comment type="caution">
    <text evidence="5">The sequence shown here is derived from an EMBL/GenBank/DDBJ whole genome shotgun (WGS) entry which is preliminary data.</text>
</comment>
<dbReference type="GO" id="GO:0006086">
    <property type="term" value="P:pyruvate decarboxylation to acetyl-CoA"/>
    <property type="evidence" value="ECO:0007669"/>
    <property type="project" value="TreeGrafter"/>
</dbReference>
<keyword evidence="3" id="KW-0786">Thiamine pyrophosphate</keyword>
<evidence type="ECO:0000256" key="2">
    <source>
        <dbReference type="ARBA" id="ARBA00023002"/>
    </source>
</evidence>
<dbReference type="PANTHER" id="PTHR11516:SF60">
    <property type="entry name" value="PYRUVATE DEHYDROGENASE E1 COMPONENT SUBUNIT ALPHA"/>
    <property type="match status" value="1"/>
</dbReference>
<reference evidence="5" key="1">
    <citation type="journal article" date="2021" name="J Fungi (Basel)">
        <title>Virulence traits and population genomics of the black yeast Aureobasidium melanogenum.</title>
        <authorList>
            <person name="Cernosa A."/>
            <person name="Sun X."/>
            <person name="Gostincar C."/>
            <person name="Fang C."/>
            <person name="Gunde-Cimerman N."/>
            <person name="Song Z."/>
        </authorList>
    </citation>
    <scope>NUCLEOTIDE SEQUENCE</scope>
    <source>
        <strain evidence="5">EXF-9298</strain>
    </source>
</reference>
<dbReference type="Proteomes" id="UP000729357">
    <property type="component" value="Unassembled WGS sequence"/>
</dbReference>
<dbReference type="Gene3D" id="3.40.50.970">
    <property type="match status" value="1"/>
</dbReference>
<accession>A0A9P8FDT8</accession>
<keyword evidence="6" id="KW-1185">Reference proteome</keyword>
<dbReference type="SUPFAM" id="SSF52518">
    <property type="entry name" value="Thiamin diphosphate-binding fold (THDP-binding)"/>
    <property type="match status" value="1"/>
</dbReference>
<dbReference type="InterPro" id="IPR050642">
    <property type="entry name" value="PDH_E1_Alpha_Subunit"/>
</dbReference>
<reference evidence="5" key="2">
    <citation type="submission" date="2021-08" db="EMBL/GenBank/DDBJ databases">
        <authorList>
            <person name="Gostincar C."/>
            <person name="Sun X."/>
            <person name="Song Z."/>
            <person name="Gunde-Cimerman N."/>
        </authorList>
    </citation>
    <scope>NUCLEOTIDE SEQUENCE</scope>
    <source>
        <strain evidence="5">EXF-9298</strain>
    </source>
</reference>
<dbReference type="InterPro" id="IPR029061">
    <property type="entry name" value="THDP-binding"/>
</dbReference>
<feature type="non-terminal residue" evidence="5">
    <location>
        <position position="597"/>
    </location>
</feature>
<proteinExistence type="predicted"/>
<evidence type="ECO:0000259" key="4">
    <source>
        <dbReference type="Pfam" id="PF00676"/>
    </source>
</evidence>
<dbReference type="Gene3D" id="1.25.40.10">
    <property type="entry name" value="Tetratricopeptide repeat domain"/>
    <property type="match status" value="1"/>
</dbReference>
<dbReference type="EMBL" id="JAHFXS010003192">
    <property type="protein sequence ID" value="KAG9969185.1"/>
    <property type="molecule type" value="Genomic_DNA"/>
</dbReference>
<protein>
    <submittedName>
        <fullName evidence="5">Pyruvate dehydrogenase E1, alpha subunit</fullName>
    </submittedName>
</protein>
<evidence type="ECO:0000313" key="5">
    <source>
        <dbReference type="EMBL" id="KAG9969185.1"/>
    </source>
</evidence>
<keyword evidence="5" id="KW-0670">Pyruvate</keyword>
<dbReference type="SUPFAM" id="SSF48452">
    <property type="entry name" value="TPR-like"/>
    <property type="match status" value="1"/>
</dbReference>
<evidence type="ECO:0000256" key="1">
    <source>
        <dbReference type="ARBA" id="ARBA00001964"/>
    </source>
</evidence>
<dbReference type="Pfam" id="PF00676">
    <property type="entry name" value="E1_dh"/>
    <property type="match status" value="1"/>
</dbReference>
<name>A0A9P8FDT8_AURME</name>
<dbReference type="AlphaFoldDB" id="A0A9P8FDT8"/>
<keyword evidence="2" id="KW-0560">Oxidoreductase</keyword>